<gene>
    <name evidence="11" type="ORF">A1Q2_02596</name>
</gene>
<keyword evidence="8" id="KW-0812">Transmembrane</keyword>
<sequence length="253" mass="27652">MMIVLPALLATSVVANPLLLSRQSNGKVGFLEPKPRGYDSAKATEGPCGGVSFAGKEHQYWGMLADFYMQVENDVSDVRLSWSKNPDMSDAHLFQKLEKATAGSICLDDPINFADVGVQRGEEVTVQLQYHDDVTKQTMYSCVDLHLTSDHAYDPPSHLDCRNSSFIRVDENTSTNTEVVKSKQKVSPVGAGFIGAAVTLVVCGLVLLGLKFGGCVFFARSSYNLHQRRRTSNPFDDNISLNNSVSKQPMGQA</sequence>
<evidence type="ECO:0000313" key="12">
    <source>
        <dbReference type="Proteomes" id="UP000006757"/>
    </source>
</evidence>
<keyword evidence="4 9" id="KW-0732">Signal</keyword>
<keyword evidence="12" id="KW-1185">Reference proteome</keyword>
<dbReference type="OMA" id="YQCADIS"/>
<keyword evidence="2" id="KW-1003">Cell membrane</keyword>
<evidence type="ECO:0000256" key="6">
    <source>
        <dbReference type="ARBA" id="ARBA00023180"/>
    </source>
</evidence>
<keyword evidence="7" id="KW-0449">Lipoprotein</keyword>
<dbReference type="OrthoDB" id="2586575at2759"/>
<keyword evidence="5 8" id="KW-0472">Membrane</keyword>
<feature type="signal peptide" evidence="9">
    <location>
        <begin position="1"/>
        <end position="15"/>
    </location>
</feature>
<keyword evidence="3" id="KW-0336">GPI-anchor</keyword>
<evidence type="ECO:0000313" key="11">
    <source>
        <dbReference type="EMBL" id="EKD03147.1"/>
    </source>
</evidence>
<evidence type="ECO:0000256" key="3">
    <source>
        <dbReference type="ARBA" id="ARBA00022622"/>
    </source>
</evidence>
<comment type="subcellular location">
    <subcellularLocation>
        <location evidence="1">Cell membrane</location>
        <topology evidence="1">Lipid-anchor</topology>
        <topology evidence="1">GPI-anchor</topology>
    </subcellularLocation>
</comment>
<evidence type="ECO:0000259" key="10">
    <source>
        <dbReference type="Pfam" id="PF20238"/>
    </source>
</evidence>
<evidence type="ECO:0000256" key="2">
    <source>
        <dbReference type="ARBA" id="ARBA00022475"/>
    </source>
</evidence>
<name>K1VUH7_TRIAC</name>
<evidence type="ECO:0000256" key="9">
    <source>
        <dbReference type="SAM" id="SignalP"/>
    </source>
</evidence>
<organism evidence="11 12">
    <name type="scientific">Trichosporon asahii var. asahii (strain CBS 8904)</name>
    <name type="common">Yeast</name>
    <dbReference type="NCBI Taxonomy" id="1220162"/>
    <lineage>
        <taxon>Eukaryota</taxon>
        <taxon>Fungi</taxon>
        <taxon>Dikarya</taxon>
        <taxon>Basidiomycota</taxon>
        <taxon>Agaricomycotina</taxon>
        <taxon>Tremellomycetes</taxon>
        <taxon>Trichosporonales</taxon>
        <taxon>Trichosporonaceae</taxon>
        <taxon>Trichosporon</taxon>
    </lineage>
</organism>
<keyword evidence="6" id="KW-0325">Glycoprotein</keyword>
<dbReference type="Pfam" id="PF20238">
    <property type="entry name" value="BIM1-like_dom"/>
    <property type="match status" value="1"/>
</dbReference>
<comment type="caution">
    <text evidence="11">The sequence shown here is derived from an EMBL/GenBank/DDBJ whole genome shotgun (WGS) entry which is preliminary data.</text>
</comment>
<evidence type="ECO:0000256" key="5">
    <source>
        <dbReference type="ARBA" id="ARBA00023136"/>
    </source>
</evidence>
<evidence type="ECO:0000256" key="4">
    <source>
        <dbReference type="ARBA" id="ARBA00022729"/>
    </source>
</evidence>
<dbReference type="PANTHER" id="PTHR34992:SF5">
    <property type="entry name" value="ANCHORED PROTEIN, PUTATIVE (AFU_ORTHOLOGUE AFUA_6G02800)-RELATED"/>
    <property type="match status" value="1"/>
</dbReference>
<evidence type="ECO:0000256" key="1">
    <source>
        <dbReference type="ARBA" id="ARBA00004609"/>
    </source>
</evidence>
<dbReference type="GO" id="GO:0098552">
    <property type="term" value="C:side of membrane"/>
    <property type="evidence" value="ECO:0007669"/>
    <property type="project" value="UniProtKB-KW"/>
</dbReference>
<dbReference type="STRING" id="1220162.K1VUH7"/>
<protein>
    <recommendedName>
        <fullName evidence="10">Copper acquisition factor BIM1-like domain-containing protein</fullName>
    </recommendedName>
</protein>
<feature type="chain" id="PRO_5012949152" description="Copper acquisition factor BIM1-like domain-containing protein" evidence="9">
    <location>
        <begin position="16"/>
        <end position="253"/>
    </location>
</feature>
<evidence type="ECO:0000256" key="8">
    <source>
        <dbReference type="SAM" id="Phobius"/>
    </source>
</evidence>
<keyword evidence="8" id="KW-1133">Transmembrane helix</keyword>
<dbReference type="InterPro" id="IPR046530">
    <property type="entry name" value="BIM1-like_dom"/>
</dbReference>
<dbReference type="InParanoid" id="K1VUH7"/>
<accession>K1VUH7</accession>
<dbReference type="EMBL" id="AMBO01000268">
    <property type="protein sequence ID" value="EKD03147.1"/>
    <property type="molecule type" value="Genomic_DNA"/>
</dbReference>
<dbReference type="PANTHER" id="PTHR34992">
    <property type="entry name" value="HYPHAL ANASTAMOSIS-7 PROTEIN"/>
    <property type="match status" value="1"/>
</dbReference>
<evidence type="ECO:0000256" key="7">
    <source>
        <dbReference type="ARBA" id="ARBA00023288"/>
    </source>
</evidence>
<dbReference type="HOGENOM" id="CLU_090089_0_0_1"/>
<dbReference type="eggNOG" id="ENOG502RBBM">
    <property type="taxonomic scope" value="Eukaryota"/>
</dbReference>
<proteinExistence type="predicted"/>
<feature type="transmembrane region" description="Helical" evidence="8">
    <location>
        <begin position="193"/>
        <end position="219"/>
    </location>
</feature>
<dbReference type="GO" id="GO:0005886">
    <property type="term" value="C:plasma membrane"/>
    <property type="evidence" value="ECO:0007669"/>
    <property type="project" value="UniProtKB-SubCell"/>
</dbReference>
<reference evidence="11 12" key="1">
    <citation type="journal article" date="2012" name="Eukaryot. Cell">
        <title>Genome sequence of the Trichosporon asahii environmental strain CBS 8904.</title>
        <authorList>
            <person name="Yang R.Y."/>
            <person name="Li H.T."/>
            <person name="Zhu H."/>
            <person name="Zhou G.P."/>
            <person name="Wang M."/>
            <person name="Wang L."/>
        </authorList>
    </citation>
    <scope>NUCLEOTIDE SEQUENCE [LARGE SCALE GENOMIC DNA]</scope>
    <source>
        <strain evidence="11 12">CBS 8904</strain>
    </source>
</reference>
<feature type="domain" description="Copper acquisition factor BIM1-like" evidence="10">
    <location>
        <begin position="25"/>
        <end position="165"/>
    </location>
</feature>
<dbReference type="InterPro" id="IPR046936">
    <property type="entry name" value="BIM1-like"/>
</dbReference>
<dbReference type="Proteomes" id="UP000006757">
    <property type="component" value="Unassembled WGS sequence"/>
</dbReference>
<dbReference type="AlphaFoldDB" id="K1VUH7"/>